<protein>
    <submittedName>
        <fullName evidence="3">Integrase core domain</fullName>
    </submittedName>
</protein>
<feature type="compositionally biased region" description="Pro residues" evidence="1">
    <location>
        <begin position="190"/>
        <end position="210"/>
    </location>
</feature>
<gene>
    <name evidence="3" type="ORF">QE152_g33502</name>
</gene>
<dbReference type="EMBL" id="JASPKY010000510">
    <property type="protein sequence ID" value="KAK9694520.1"/>
    <property type="molecule type" value="Genomic_DNA"/>
</dbReference>
<dbReference type="GO" id="GO:0015074">
    <property type="term" value="P:DNA integration"/>
    <property type="evidence" value="ECO:0007669"/>
    <property type="project" value="InterPro"/>
</dbReference>
<feature type="compositionally biased region" description="Pro residues" evidence="1">
    <location>
        <begin position="226"/>
        <end position="237"/>
    </location>
</feature>
<comment type="caution">
    <text evidence="3">The sequence shown here is derived from an EMBL/GenBank/DDBJ whole genome shotgun (WGS) entry which is preliminary data.</text>
</comment>
<keyword evidence="4" id="KW-1185">Reference proteome</keyword>
<dbReference type="SUPFAM" id="SSF53098">
    <property type="entry name" value="Ribonuclease H-like"/>
    <property type="match status" value="1"/>
</dbReference>
<dbReference type="PANTHER" id="PTHR37984:SF5">
    <property type="entry name" value="PROTEIN NYNRIN-LIKE"/>
    <property type="match status" value="1"/>
</dbReference>
<dbReference type="AlphaFoldDB" id="A0AAW1IWJ8"/>
<organism evidence="3 4">
    <name type="scientific">Popillia japonica</name>
    <name type="common">Japanese beetle</name>
    <dbReference type="NCBI Taxonomy" id="7064"/>
    <lineage>
        <taxon>Eukaryota</taxon>
        <taxon>Metazoa</taxon>
        <taxon>Ecdysozoa</taxon>
        <taxon>Arthropoda</taxon>
        <taxon>Hexapoda</taxon>
        <taxon>Insecta</taxon>
        <taxon>Pterygota</taxon>
        <taxon>Neoptera</taxon>
        <taxon>Endopterygota</taxon>
        <taxon>Coleoptera</taxon>
        <taxon>Polyphaga</taxon>
        <taxon>Scarabaeiformia</taxon>
        <taxon>Scarabaeidae</taxon>
        <taxon>Rutelinae</taxon>
        <taxon>Popillia</taxon>
    </lineage>
</organism>
<dbReference type="Proteomes" id="UP001458880">
    <property type="component" value="Unassembled WGS sequence"/>
</dbReference>
<feature type="domain" description="Integrase catalytic" evidence="2">
    <location>
        <begin position="30"/>
        <end position="110"/>
    </location>
</feature>
<evidence type="ECO:0000313" key="4">
    <source>
        <dbReference type="Proteomes" id="UP001458880"/>
    </source>
</evidence>
<dbReference type="PROSITE" id="PS50994">
    <property type="entry name" value="INTEGRASE"/>
    <property type="match status" value="1"/>
</dbReference>
<reference evidence="3 4" key="1">
    <citation type="journal article" date="2024" name="BMC Genomics">
        <title>De novo assembly and annotation of Popillia japonica's genome with initial clues to its potential as an invasive pest.</title>
        <authorList>
            <person name="Cucini C."/>
            <person name="Boschi S."/>
            <person name="Funari R."/>
            <person name="Cardaioli E."/>
            <person name="Iannotti N."/>
            <person name="Marturano G."/>
            <person name="Paoli F."/>
            <person name="Bruttini M."/>
            <person name="Carapelli A."/>
            <person name="Frati F."/>
            <person name="Nardi F."/>
        </authorList>
    </citation>
    <scope>NUCLEOTIDE SEQUENCE [LARGE SCALE GENOMIC DNA]</scope>
    <source>
        <strain evidence="3">DMR45628</strain>
    </source>
</reference>
<dbReference type="GO" id="GO:0003676">
    <property type="term" value="F:nucleic acid binding"/>
    <property type="evidence" value="ECO:0007669"/>
    <property type="project" value="InterPro"/>
</dbReference>
<name>A0AAW1IWJ8_POPJA</name>
<feature type="region of interest" description="Disordered" evidence="1">
    <location>
        <begin position="127"/>
        <end position="147"/>
    </location>
</feature>
<evidence type="ECO:0000256" key="1">
    <source>
        <dbReference type="SAM" id="MobiDB-lite"/>
    </source>
</evidence>
<sequence>MQPEIADHVRCCRICNAYKRGAHQTPAPLRPHAPAGPFEVISVDVVGPMTATRTGNRFAIVAQDLYSRWIEAKAVKKATTTATVEFLEESFQRFGYPRAILSDNGPQFMSIAWGSCATKMAMSSMDHPHIPPKGQPGRTELKKGQHFSPKWIGPYPVVELAGPTAVWVERPGALRAKYHLDQVRRARRPATPPQPQQPPPDEAEPKQPPPDEAETQQPPPDETEPQQPPSTPEPTPGPSWTHD</sequence>
<dbReference type="PANTHER" id="PTHR37984">
    <property type="entry name" value="PROTEIN CBG26694"/>
    <property type="match status" value="1"/>
</dbReference>
<dbReference type="InterPro" id="IPR001584">
    <property type="entry name" value="Integrase_cat-core"/>
</dbReference>
<dbReference type="Gene3D" id="3.30.420.10">
    <property type="entry name" value="Ribonuclease H-like superfamily/Ribonuclease H"/>
    <property type="match status" value="1"/>
</dbReference>
<dbReference type="InterPro" id="IPR012337">
    <property type="entry name" value="RNaseH-like_sf"/>
</dbReference>
<dbReference type="InterPro" id="IPR050951">
    <property type="entry name" value="Retrovirus_Pol_polyprotein"/>
</dbReference>
<dbReference type="Pfam" id="PF00665">
    <property type="entry name" value="rve"/>
    <property type="match status" value="1"/>
</dbReference>
<accession>A0AAW1IWJ8</accession>
<evidence type="ECO:0000313" key="3">
    <source>
        <dbReference type="EMBL" id="KAK9694520.1"/>
    </source>
</evidence>
<feature type="region of interest" description="Disordered" evidence="1">
    <location>
        <begin position="186"/>
        <end position="243"/>
    </location>
</feature>
<proteinExistence type="predicted"/>
<evidence type="ECO:0000259" key="2">
    <source>
        <dbReference type="PROSITE" id="PS50994"/>
    </source>
</evidence>
<dbReference type="InterPro" id="IPR036397">
    <property type="entry name" value="RNaseH_sf"/>
</dbReference>